<sequence length="382" mass="43045">MGRAVINPTEKKLTPTELKKLNRKKVYTYIYESRQTSKQAIAEALSLSLPTITQNLNEFIRLGLVEKNGEYESTGGRKAQIIHCNEKARIAIGVEVLKECSQIVAVDLYGNILREDTLPVRFENSESYYERLGNWINDFAKSLPYPSDRLLGVCIALQGLVSHDGETITFAEILQCTGVTRATYQKYIDLPCHLIHDTEAAAAAALWQNKIENAVYLSLNRNFGGILIINGEVVQGRELGSGIIEHMCLRPDGPLCYCGKQGCVETYCSAGSLKNMANMELDEFFRRVHAGDPRCSKIWRTYLKNLAITVDNIRMVVDCDFILGGYLLQFMNQDDIEMLTNYVKEQCAFDTPSFRFRISRYGEKSTQLGAALTLVKKFLDTI</sequence>
<comment type="similarity">
    <text evidence="2">Belongs to the ROK (NagC/XylR) family.</text>
</comment>
<keyword evidence="5" id="KW-1185">Reference proteome</keyword>
<dbReference type="GO" id="GO:0042732">
    <property type="term" value="P:D-xylose metabolic process"/>
    <property type="evidence" value="ECO:0007669"/>
    <property type="project" value="UniProtKB-KW"/>
</dbReference>
<protein>
    <submittedName>
        <fullName evidence="4">Sugar kinase of the NBD/HSP70 family, may contain an N-terminal HTH domain</fullName>
    </submittedName>
</protein>
<reference evidence="4 5" key="1">
    <citation type="submission" date="2016-11" db="EMBL/GenBank/DDBJ databases">
        <authorList>
            <person name="Varghese N."/>
            <person name="Submissions S."/>
        </authorList>
    </citation>
    <scope>NUCLEOTIDE SEQUENCE [LARGE SCALE GENOMIC DNA]</scope>
    <source>
        <strain evidence="4 5">DSM 19027</strain>
    </source>
</reference>
<dbReference type="Gene3D" id="3.30.420.40">
    <property type="match status" value="2"/>
</dbReference>
<evidence type="ECO:0000256" key="2">
    <source>
        <dbReference type="ARBA" id="ARBA00006479"/>
    </source>
</evidence>
<proteinExistence type="inferred from homology"/>
<evidence type="ECO:0000256" key="3">
    <source>
        <dbReference type="ARBA" id="ARBA00022629"/>
    </source>
</evidence>
<dbReference type="PANTHER" id="PTHR18964:SF149">
    <property type="entry name" value="BIFUNCTIONAL UDP-N-ACETYLGLUCOSAMINE 2-EPIMERASE_N-ACETYLMANNOSAMINE KINASE"/>
    <property type="match status" value="1"/>
</dbReference>
<dbReference type="Proteomes" id="UP000324781">
    <property type="component" value="Unassembled WGS sequence"/>
</dbReference>
<dbReference type="GO" id="GO:0016301">
    <property type="term" value="F:kinase activity"/>
    <property type="evidence" value="ECO:0007669"/>
    <property type="project" value="UniProtKB-KW"/>
</dbReference>
<dbReference type="InterPro" id="IPR036390">
    <property type="entry name" value="WH_DNA-bd_sf"/>
</dbReference>
<comment type="function">
    <text evidence="1">Transcriptional repressor of xylose-utilizing enzymes.</text>
</comment>
<keyword evidence="4" id="KW-0418">Kinase</keyword>
<dbReference type="SUPFAM" id="SSF53067">
    <property type="entry name" value="Actin-like ATPase domain"/>
    <property type="match status" value="1"/>
</dbReference>
<dbReference type="EMBL" id="FQZP01000010">
    <property type="protein sequence ID" value="SHI79947.1"/>
    <property type="molecule type" value="Genomic_DNA"/>
</dbReference>
<dbReference type="RefSeq" id="WP_149678186.1">
    <property type="nucleotide sequence ID" value="NZ_FQZP01000010.1"/>
</dbReference>
<evidence type="ECO:0000313" key="5">
    <source>
        <dbReference type="Proteomes" id="UP000324781"/>
    </source>
</evidence>
<keyword evidence="4" id="KW-0808">Transferase</keyword>
<dbReference type="InterPro" id="IPR000600">
    <property type="entry name" value="ROK"/>
</dbReference>
<gene>
    <name evidence="4" type="ORF">SAMN05444373_101026</name>
</gene>
<dbReference type="AlphaFoldDB" id="A0A1M6E367"/>
<name>A0A1M6E367_9FIRM</name>
<dbReference type="SUPFAM" id="SSF46785">
    <property type="entry name" value="Winged helix' DNA-binding domain"/>
    <property type="match status" value="1"/>
</dbReference>
<organism evidence="4 5">
    <name type="scientific">Thermoclostridium caenicola</name>
    <dbReference type="NCBI Taxonomy" id="659425"/>
    <lineage>
        <taxon>Bacteria</taxon>
        <taxon>Bacillati</taxon>
        <taxon>Bacillota</taxon>
        <taxon>Clostridia</taxon>
        <taxon>Eubacteriales</taxon>
        <taxon>Oscillospiraceae</taxon>
        <taxon>Thermoclostridium</taxon>
    </lineage>
</organism>
<accession>A0A1M6E367</accession>
<keyword evidence="3" id="KW-0859">Xylose metabolism</keyword>
<evidence type="ECO:0000256" key="1">
    <source>
        <dbReference type="ARBA" id="ARBA00002486"/>
    </source>
</evidence>
<dbReference type="Pfam" id="PF00480">
    <property type="entry name" value="ROK"/>
    <property type="match status" value="1"/>
</dbReference>
<keyword evidence="3" id="KW-0119">Carbohydrate metabolism</keyword>
<evidence type="ECO:0000313" key="4">
    <source>
        <dbReference type="EMBL" id="SHI79947.1"/>
    </source>
</evidence>
<dbReference type="OrthoDB" id="9796533at2"/>
<dbReference type="InterPro" id="IPR043129">
    <property type="entry name" value="ATPase_NBD"/>
</dbReference>
<dbReference type="InterPro" id="IPR036388">
    <property type="entry name" value="WH-like_DNA-bd_sf"/>
</dbReference>
<dbReference type="PANTHER" id="PTHR18964">
    <property type="entry name" value="ROK (REPRESSOR, ORF, KINASE) FAMILY"/>
    <property type="match status" value="1"/>
</dbReference>
<dbReference type="Gene3D" id="1.10.10.10">
    <property type="entry name" value="Winged helix-like DNA-binding domain superfamily/Winged helix DNA-binding domain"/>
    <property type="match status" value="1"/>
</dbReference>